<dbReference type="PANTHER" id="PTHR32134:SF173">
    <property type="entry name" value="FNIP REPEAT-CONTAINING PROTEIN-RELATED"/>
    <property type="match status" value="1"/>
</dbReference>
<organism evidence="1">
    <name type="scientific">Bandra megavirus</name>
    <dbReference type="NCBI Taxonomy" id="2071566"/>
    <lineage>
        <taxon>Viruses</taxon>
        <taxon>Varidnaviria</taxon>
        <taxon>Bamfordvirae</taxon>
        <taxon>Nucleocytoviricota</taxon>
        <taxon>Megaviricetes</taxon>
        <taxon>Imitervirales</taxon>
        <taxon>Mimiviridae</taxon>
        <taxon>Megamimivirinae</taxon>
        <taxon>Megavirus</taxon>
    </lineage>
</organism>
<feature type="non-terminal residue" evidence="1">
    <location>
        <position position="146"/>
    </location>
</feature>
<sequence length="146" mass="16985">MSCFDILNNDVIINIFEFLNDVDKINFSFCDIKLSNFRYCINFNDIYDYDTIKNVPYINRFKKIKYLANSNYIPNGITHLTFGDYFNQNITGCIPDSVIHLTFGDYFDQDITDCIPDNVTHLIFGWVFNQDITNCIPASVTHLTFG</sequence>
<dbReference type="EMBL" id="MG779363">
    <property type="protein sequence ID" value="AUV58686.1"/>
    <property type="molecule type" value="Genomic_DNA"/>
</dbReference>
<dbReference type="InterPro" id="IPR051251">
    <property type="entry name" value="STK_FNIP-Repeat"/>
</dbReference>
<dbReference type="InterPro" id="IPR008615">
    <property type="entry name" value="FNIP"/>
</dbReference>
<dbReference type="PANTHER" id="PTHR32134">
    <property type="entry name" value="FNIP REPEAT-CONTAINING PROTEIN"/>
    <property type="match status" value="1"/>
</dbReference>
<reference evidence="1" key="1">
    <citation type="submission" date="2018-01" db="EMBL/GenBank/DDBJ databases">
        <title>Draft genome sequence of Bandra megavirus.</title>
        <authorList>
            <person name="Chatterjee A."/>
            <person name="Yadav R."/>
            <person name="Kondabagil K."/>
        </authorList>
    </citation>
    <scope>NUCLEOTIDE SEQUENCE</scope>
    <source>
        <strain evidence="1">KK-1</strain>
    </source>
</reference>
<accession>A0A2K9V913</accession>
<name>A0A2K9V913_9VIRU</name>
<evidence type="ECO:0000313" key="1">
    <source>
        <dbReference type="EMBL" id="AUV58686.1"/>
    </source>
</evidence>
<protein>
    <submittedName>
        <fullName evidence="1">F-box and FNIP repeat-containing protein</fullName>
    </submittedName>
</protein>
<dbReference type="Pfam" id="PF05725">
    <property type="entry name" value="FNIP"/>
    <property type="match status" value="2"/>
</dbReference>
<proteinExistence type="predicted"/>